<dbReference type="EMBL" id="MU003514">
    <property type="protein sequence ID" value="KAF2468775.1"/>
    <property type="molecule type" value="Genomic_DNA"/>
</dbReference>
<dbReference type="Proteomes" id="UP000799755">
    <property type="component" value="Unassembled WGS sequence"/>
</dbReference>
<reference evidence="1" key="1">
    <citation type="journal article" date="2020" name="Stud. Mycol.">
        <title>101 Dothideomycetes genomes: a test case for predicting lifestyles and emergence of pathogens.</title>
        <authorList>
            <person name="Haridas S."/>
            <person name="Albert R."/>
            <person name="Binder M."/>
            <person name="Bloem J."/>
            <person name="Labutti K."/>
            <person name="Salamov A."/>
            <person name="Andreopoulos B."/>
            <person name="Baker S."/>
            <person name="Barry K."/>
            <person name="Bills G."/>
            <person name="Bluhm B."/>
            <person name="Cannon C."/>
            <person name="Castanera R."/>
            <person name="Culley D."/>
            <person name="Daum C."/>
            <person name="Ezra D."/>
            <person name="Gonzalez J."/>
            <person name="Henrissat B."/>
            <person name="Kuo A."/>
            <person name="Liang C."/>
            <person name="Lipzen A."/>
            <person name="Lutzoni F."/>
            <person name="Magnuson J."/>
            <person name="Mondo S."/>
            <person name="Nolan M."/>
            <person name="Ohm R."/>
            <person name="Pangilinan J."/>
            <person name="Park H.-J."/>
            <person name="Ramirez L."/>
            <person name="Alfaro M."/>
            <person name="Sun H."/>
            <person name="Tritt A."/>
            <person name="Yoshinaga Y."/>
            <person name="Zwiers L.-H."/>
            <person name="Turgeon B."/>
            <person name="Goodwin S."/>
            <person name="Spatafora J."/>
            <person name="Crous P."/>
            <person name="Grigoriev I."/>
        </authorList>
    </citation>
    <scope>NUCLEOTIDE SEQUENCE</scope>
    <source>
        <strain evidence="1">ATCC 200398</strain>
    </source>
</reference>
<proteinExistence type="predicted"/>
<gene>
    <name evidence="1" type="ORF">BDR25DRAFT_304759</name>
</gene>
<protein>
    <submittedName>
        <fullName evidence="1">Uncharacterized protein</fullName>
    </submittedName>
</protein>
<organism evidence="1 2">
    <name type="scientific">Lindgomyces ingoldianus</name>
    <dbReference type="NCBI Taxonomy" id="673940"/>
    <lineage>
        <taxon>Eukaryota</taxon>
        <taxon>Fungi</taxon>
        <taxon>Dikarya</taxon>
        <taxon>Ascomycota</taxon>
        <taxon>Pezizomycotina</taxon>
        <taxon>Dothideomycetes</taxon>
        <taxon>Pleosporomycetidae</taxon>
        <taxon>Pleosporales</taxon>
        <taxon>Lindgomycetaceae</taxon>
        <taxon>Lindgomyces</taxon>
    </lineage>
</organism>
<name>A0ACB6QQG5_9PLEO</name>
<evidence type="ECO:0000313" key="1">
    <source>
        <dbReference type="EMBL" id="KAF2468775.1"/>
    </source>
</evidence>
<sequence length="66" mass="7305">PHPPHYTPPHADPLFAIPRTPFARIPPMCRCTCKSILPTISQVKAQLQPSGVTRTNPSIANLRMFS</sequence>
<comment type="caution">
    <text evidence="1">The sequence shown here is derived from an EMBL/GenBank/DDBJ whole genome shotgun (WGS) entry which is preliminary data.</text>
</comment>
<feature type="non-terminal residue" evidence="1">
    <location>
        <position position="1"/>
    </location>
</feature>
<accession>A0ACB6QQG5</accession>
<evidence type="ECO:0000313" key="2">
    <source>
        <dbReference type="Proteomes" id="UP000799755"/>
    </source>
</evidence>
<keyword evidence="2" id="KW-1185">Reference proteome</keyword>